<dbReference type="RefSeq" id="XP_040777172.1">
    <property type="nucleotide sequence ID" value="XM_040917067.1"/>
</dbReference>
<protein>
    <submittedName>
        <fullName evidence="1">DUF1763-domain-containing protein</fullName>
    </submittedName>
</protein>
<reference evidence="1" key="1">
    <citation type="journal article" date="2020" name="Phytopathology">
        <title>Genome sequence of the chestnut blight fungus Cryphonectria parasitica EP155: A fundamental resource for an archetypical invasive plant pathogen.</title>
        <authorList>
            <person name="Crouch J.A."/>
            <person name="Dawe A."/>
            <person name="Aerts A."/>
            <person name="Barry K."/>
            <person name="Churchill A.C.L."/>
            <person name="Grimwood J."/>
            <person name="Hillman B."/>
            <person name="Milgroom M.G."/>
            <person name="Pangilinan J."/>
            <person name="Smith M."/>
            <person name="Salamov A."/>
            <person name="Schmutz J."/>
            <person name="Yadav J."/>
            <person name="Grigoriev I.V."/>
            <person name="Nuss D."/>
        </authorList>
    </citation>
    <scope>NUCLEOTIDE SEQUENCE</scope>
    <source>
        <strain evidence="1">EP155</strain>
    </source>
</reference>
<dbReference type="GeneID" id="63834196"/>
<dbReference type="AlphaFoldDB" id="A0A9P4Y462"/>
<organism evidence="1 2">
    <name type="scientific">Cryphonectria parasitica (strain ATCC 38755 / EP155)</name>
    <dbReference type="NCBI Taxonomy" id="660469"/>
    <lineage>
        <taxon>Eukaryota</taxon>
        <taxon>Fungi</taxon>
        <taxon>Dikarya</taxon>
        <taxon>Ascomycota</taxon>
        <taxon>Pezizomycotina</taxon>
        <taxon>Sordariomycetes</taxon>
        <taxon>Sordariomycetidae</taxon>
        <taxon>Diaporthales</taxon>
        <taxon>Cryphonectriaceae</taxon>
        <taxon>Cryphonectria-Endothia species complex</taxon>
        <taxon>Cryphonectria</taxon>
    </lineage>
</organism>
<dbReference type="Proteomes" id="UP000803844">
    <property type="component" value="Unassembled WGS sequence"/>
</dbReference>
<evidence type="ECO:0000313" key="1">
    <source>
        <dbReference type="EMBL" id="KAF3766211.1"/>
    </source>
</evidence>
<keyword evidence="2" id="KW-1185">Reference proteome</keyword>
<name>A0A9P4Y462_CRYP1</name>
<accession>A0A9P4Y462</accession>
<gene>
    <name evidence="1" type="ORF">M406DRAFT_255927</name>
</gene>
<dbReference type="OrthoDB" id="4392610at2759"/>
<evidence type="ECO:0000313" key="2">
    <source>
        <dbReference type="Proteomes" id="UP000803844"/>
    </source>
</evidence>
<comment type="caution">
    <text evidence="1">The sequence shown here is derived from an EMBL/GenBank/DDBJ whole genome shotgun (WGS) entry which is preliminary data.</text>
</comment>
<proteinExistence type="predicted"/>
<dbReference type="EMBL" id="MU032347">
    <property type="protein sequence ID" value="KAF3766211.1"/>
    <property type="molecule type" value="Genomic_DNA"/>
</dbReference>
<sequence length="128" mass="14869">MANRDVVRAYRHLYRSALKAVCYSQPASTVVRGQLRQAFRAPDAKFDERAIQRTVWFLKNAARNNGIEHRIVRNMLFVKWAAQAFFTKKVDWIADFMCRTLISETAYVHYNKTIGMLNKTMGICLPLP</sequence>